<dbReference type="EMBL" id="JYDU01000217">
    <property type="protein sequence ID" value="KRX88881.1"/>
    <property type="molecule type" value="Genomic_DNA"/>
</dbReference>
<proteinExistence type="predicted"/>
<reference evidence="1 2" key="1">
    <citation type="submission" date="2015-01" db="EMBL/GenBank/DDBJ databases">
        <title>Evolution of Trichinella species and genotypes.</title>
        <authorList>
            <person name="Korhonen P.K."/>
            <person name="Edoardo P."/>
            <person name="Giuseppe L.R."/>
            <person name="Gasser R.B."/>
        </authorList>
    </citation>
    <scope>NUCLEOTIDE SEQUENCE [LARGE SCALE GENOMIC DNA]</scope>
    <source>
        <strain evidence="1">ISS141</strain>
    </source>
</reference>
<dbReference type="AlphaFoldDB" id="A0A0V0XLQ9"/>
<organism evidence="1 2">
    <name type="scientific">Trichinella pseudospiralis</name>
    <name type="common">Parasitic roundworm</name>
    <dbReference type="NCBI Taxonomy" id="6337"/>
    <lineage>
        <taxon>Eukaryota</taxon>
        <taxon>Metazoa</taxon>
        <taxon>Ecdysozoa</taxon>
        <taxon>Nematoda</taxon>
        <taxon>Enoplea</taxon>
        <taxon>Dorylaimia</taxon>
        <taxon>Trichinellida</taxon>
        <taxon>Trichinellidae</taxon>
        <taxon>Trichinella</taxon>
    </lineage>
</organism>
<name>A0A0V0XLQ9_TRIPS</name>
<accession>A0A0V0XLQ9</accession>
<protein>
    <submittedName>
        <fullName evidence="1">Uncharacterized protein</fullName>
    </submittedName>
</protein>
<evidence type="ECO:0000313" key="2">
    <source>
        <dbReference type="Proteomes" id="UP000054815"/>
    </source>
</evidence>
<comment type="caution">
    <text evidence="1">The sequence shown here is derived from an EMBL/GenBank/DDBJ whole genome shotgun (WGS) entry which is preliminary data.</text>
</comment>
<evidence type="ECO:0000313" key="1">
    <source>
        <dbReference type="EMBL" id="KRX88881.1"/>
    </source>
</evidence>
<sequence length="54" mass="6502">MPYRFSEHRISHLVSVHPPALLPHWTNTLESVEKEEKATRQFVEWDAYEHLFPD</sequence>
<gene>
    <name evidence="1" type="ORF">T4E_11271</name>
</gene>
<dbReference type="Proteomes" id="UP000054815">
    <property type="component" value="Unassembled WGS sequence"/>
</dbReference>